<proteinExistence type="predicted"/>
<dbReference type="Proteomes" id="UP000241986">
    <property type="component" value="Unassembled WGS sequence"/>
</dbReference>
<reference evidence="2 3" key="1">
    <citation type="submission" date="2018-03" db="EMBL/GenBank/DDBJ databases">
        <title>Aeromonas veronii whole genome sequencing and analysis.</title>
        <authorList>
            <person name="Xie H."/>
            <person name="Liu T."/>
            <person name="Wang K."/>
        </authorList>
    </citation>
    <scope>NUCLEOTIDE SEQUENCE [LARGE SCALE GENOMIC DNA]</scope>
    <source>
        <strain evidence="2 3">XH.VA.1</strain>
    </source>
</reference>
<dbReference type="RefSeq" id="WP_107683904.1">
    <property type="nucleotide sequence ID" value="NZ_PZKL01000037.1"/>
</dbReference>
<evidence type="ECO:0000313" key="2">
    <source>
        <dbReference type="EMBL" id="PTH80022.1"/>
    </source>
</evidence>
<evidence type="ECO:0000313" key="3">
    <source>
        <dbReference type="Proteomes" id="UP000241986"/>
    </source>
</evidence>
<name>A0A2T4MZM4_AERVE</name>
<organism evidence="2 3">
    <name type="scientific">Aeromonas veronii</name>
    <dbReference type="NCBI Taxonomy" id="654"/>
    <lineage>
        <taxon>Bacteria</taxon>
        <taxon>Pseudomonadati</taxon>
        <taxon>Pseudomonadota</taxon>
        <taxon>Gammaproteobacteria</taxon>
        <taxon>Aeromonadales</taxon>
        <taxon>Aeromonadaceae</taxon>
        <taxon>Aeromonas</taxon>
    </lineage>
</organism>
<dbReference type="AlphaFoldDB" id="A0A2T4MZM4"/>
<evidence type="ECO:0000256" key="1">
    <source>
        <dbReference type="SAM" id="SignalP"/>
    </source>
</evidence>
<dbReference type="PIRSF" id="PIRSF003174">
    <property type="entry name" value="CreA"/>
    <property type="match status" value="1"/>
</dbReference>
<dbReference type="EMBL" id="PZKL01000037">
    <property type="protein sequence ID" value="PTH80022.1"/>
    <property type="molecule type" value="Genomic_DNA"/>
</dbReference>
<dbReference type="InterPro" id="IPR010292">
    <property type="entry name" value="Uncharacterised_CreA"/>
</dbReference>
<dbReference type="Pfam" id="PF05981">
    <property type="entry name" value="CreA"/>
    <property type="match status" value="1"/>
</dbReference>
<evidence type="ECO:0008006" key="4">
    <source>
        <dbReference type="Google" id="ProtNLM"/>
    </source>
</evidence>
<protein>
    <recommendedName>
        <fullName evidence="4">Protein CreA</fullName>
    </recommendedName>
</protein>
<keyword evidence="1" id="KW-0732">Signal</keyword>
<feature type="signal peptide" evidence="1">
    <location>
        <begin position="1"/>
        <end position="19"/>
    </location>
</feature>
<dbReference type="PANTHER" id="PTHR37952:SF2">
    <property type="entry name" value="PROTEIN CREA"/>
    <property type="match status" value="1"/>
</dbReference>
<comment type="caution">
    <text evidence="2">The sequence shown here is derived from an EMBL/GenBank/DDBJ whole genome shotgun (WGS) entry which is preliminary data.</text>
</comment>
<gene>
    <name evidence="2" type="ORF">DAA48_15775</name>
</gene>
<feature type="chain" id="PRO_5015697728" description="Protein CreA" evidence="1">
    <location>
        <begin position="20"/>
        <end position="150"/>
    </location>
</feature>
<accession>A0A2T4MZM4</accession>
<dbReference type="PANTHER" id="PTHR37952">
    <property type="match status" value="1"/>
</dbReference>
<sequence length="150" mass="16202">MKKAFIALGLMMIGGFANAEVIGSVNTTFKLIGANDKILVEAFDDPQIKGVSCSLSRAKTGGISGSVGLAEDSSDAAVSCQQIGEIVIPDDIEDGENVFEKETSIFFKTMKVVRFYDKKRKVINYLVYSTKIIDGSPKNSVATVAVRPWK</sequence>
<dbReference type="GO" id="GO:0005829">
    <property type="term" value="C:cytosol"/>
    <property type="evidence" value="ECO:0007669"/>
    <property type="project" value="TreeGrafter"/>
</dbReference>